<dbReference type="InterPro" id="IPR015500">
    <property type="entry name" value="Peptidase_S8_subtilisin-rel"/>
</dbReference>
<dbReference type="PANTHER" id="PTHR43806:SF11">
    <property type="entry name" value="CEREVISIN-RELATED"/>
    <property type="match status" value="1"/>
</dbReference>
<keyword evidence="2 5" id="KW-0645">Protease</keyword>
<dbReference type="InterPro" id="IPR000209">
    <property type="entry name" value="Peptidase_S8/S53_dom"/>
</dbReference>
<evidence type="ECO:0000256" key="1">
    <source>
        <dbReference type="ARBA" id="ARBA00011073"/>
    </source>
</evidence>
<dbReference type="InterPro" id="IPR036852">
    <property type="entry name" value="Peptidase_S8/S53_dom_sf"/>
</dbReference>
<dbReference type="PROSITE" id="PS00136">
    <property type="entry name" value="SUBTILASE_ASP"/>
    <property type="match status" value="1"/>
</dbReference>
<dbReference type="InterPro" id="IPR023827">
    <property type="entry name" value="Peptidase_S8_Asp-AS"/>
</dbReference>
<dbReference type="PANTHER" id="PTHR43806">
    <property type="entry name" value="PEPTIDASE S8"/>
    <property type="match status" value="1"/>
</dbReference>
<dbReference type="InterPro" id="IPR050131">
    <property type="entry name" value="Peptidase_S8_subtilisin-like"/>
</dbReference>
<keyword evidence="4 5" id="KW-0720">Serine protease</keyword>
<evidence type="ECO:0000256" key="6">
    <source>
        <dbReference type="RuleBase" id="RU003355"/>
    </source>
</evidence>
<dbReference type="OrthoDB" id="9790784at2"/>
<protein>
    <submittedName>
        <fullName evidence="9">Putative Subtilisin</fullName>
        <ecNumber evidence="9">3.4.21.62</ecNumber>
    </submittedName>
</protein>
<evidence type="ECO:0000256" key="7">
    <source>
        <dbReference type="SAM" id="SignalP"/>
    </source>
</evidence>
<feature type="chain" id="PRO_5012684173" evidence="7">
    <location>
        <begin position="37"/>
        <end position="722"/>
    </location>
</feature>
<gene>
    <name evidence="9" type="ORF">CRENPOLYSF2_3730005</name>
</gene>
<dbReference type="EMBL" id="FUKJ01000305">
    <property type="protein sequence ID" value="SJM94061.1"/>
    <property type="molecule type" value="Genomic_DNA"/>
</dbReference>
<evidence type="ECO:0000256" key="5">
    <source>
        <dbReference type="PROSITE-ProRule" id="PRU01240"/>
    </source>
</evidence>
<reference evidence="10" key="1">
    <citation type="submission" date="2017-02" db="EMBL/GenBank/DDBJ databases">
        <authorList>
            <person name="Daims H."/>
        </authorList>
    </citation>
    <scope>NUCLEOTIDE SEQUENCE [LARGE SCALE GENOMIC DNA]</scope>
</reference>
<dbReference type="EC" id="3.4.21.62" evidence="9"/>
<dbReference type="InterPro" id="IPR022398">
    <property type="entry name" value="Peptidase_S8_His-AS"/>
</dbReference>
<evidence type="ECO:0000313" key="10">
    <source>
        <dbReference type="Proteomes" id="UP000195442"/>
    </source>
</evidence>
<keyword evidence="10" id="KW-1185">Reference proteome</keyword>
<dbReference type="Pfam" id="PF00082">
    <property type="entry name" value="Peptidase_S8"/>
    <property type="match status" value="1"/>
</dbReference>
<evidence type="ECO:0000256" key="4">
    <source>
        <dbReference type="ARBA" id="ARBA00022825"/>
    </source>
</evidence>
<sequence length="722" mass="75859">MYFAHSNTSSLTKLTTFLQPVLVFMLTAGAASHAFAVAPVNTQSFRSILGSPERAALSAKTDSTTKKQIQALKAKLQKSGSLRVIVGLRVPFAAEGLMAASSVKQQRSDIAVVRKKLVSRVKSPRSKVTAEFKTIPFMGMQIDQTGLNKLLADPSVINIVEDRLSEPFLSQSIPLIGADKAWSAGDTGKGMAVAIIDSGVDKKHPFLSGKVVSEACYSTTDATEGSKSLCPGGVKSSIAQGSGVNCPVSVYQCEHGTHVAGIAAGSGSDFSGVAKGASIIAIQVFSRIDDQTVCGDPITAPAPCLRFYDTNIISALHRVLELRNTYKIASVNMSLGGGKYKTQSECDLDPHNTAMKTAIDNLRSVGIATVISSGNASFTDGLAAPACISSAISVGATTKADAVDTRYSNSATFLNLLAPGTSICSSIPRGFAQGLDTSICSSIPGGLFDVFNGTSMAAPHVAGAWAILKQAKPTASVSEIMDALAKTGVPIRDPRNGITKPRIQVDAALHQLVGSSGADAPTQISPSDQFTTGPNPPYVWTAVKGATGYLIWVNNTDTTGKLLPGRVDQYMPIDQVWCSKGQCAMKGKVALVPGTADWWITAFFADGHKTVVGSQHFTVQTELAQISPADQAKTGTNPTYTWTPVKGAAGYLIWVNNRNSSGTLIPGRVDQYMTAKQVVCSKEQCSAKGKVALLPGSAEWWISAYAPDGRKTVVGSHIFTVQ</sequence>
<accession>A0A1R4HDE7</accession>
<dbReference type="GO" id="GO:0006508">
    <property type="term" value="P:proteolysis"/>
    <property type="evidence" value="ECO:0007669"/>
    <property type="project" value="UniProtKB-KW"/>
</dbReference>
<dbReference type="PRINTS" id="PR00723">
    <property type="entry name" value="SUBTILISIN"/>
</dbReference>
<evidence type="ECO:0000256" key="2">
    <source>
        <dbReference type="ARBA" id="ARBA00022670"/>
    </source>
</evidence>
<dbReference type="InterPro" id="IPR023828">
    <property type="entry name" value="Peptidase_S8_Ser-AS"/>
</dbReference>
<name>A0A1R4HDE7_9GAMM</name>
<evidence type="ECO:0000313" key="9">
    <source>
        <dbReference type="EMBL" id="SJM94061.1"/>
    </source>
</evidence>
<keyword evidence="7" id="KW-0732">Signal</keyword>
<dbReference type="AlphaFoldDB" id="A0A1R4HDE7"/>
<dbReference type="PROSITE" id="PS51892">
    <property type="entry name" value="SUBTILASE"/>
    <property type="match status" value="1"/>
</dbReference>
<dbReference type="PROSITE" id="PS00138">
    <property type="entry name" value="SUBTILASE_SER"/>
    <property type="match status" value="1"/>
</dbReference>
<organism evidence="9 10">
    <name type="scientific">Crenothrix polyspora</name>
    <dbReference type="NCBI Taxonomy" id="360316"/>
    <lineage>
        <taxon>Bacteria</taxon>
        <taxon>Pseudomonadati</taxon>
        <taxon>Pseudomonadota</taxon>
        <taxon>Gammaproteobacteria</taxon>
        <taxon>Methylococcales</taxon>
        <taxon>Crenotrichaceae</taxon>
        <taxon>Crenothrix</taxon>
    </lineage>
</organism>
<feature type="active site" description="Charge relay system" evidence="5">
    <location>
        <position position="197"/>
    </location>
</feature>
<dbReference type="PROSITE" id="PS00137">
    <property type="entry name" value="SUBTILASE_HIS"/>
    <property type="match status" value="1"/>
</dbReference>
<keyword evidence="3 5" id="KW-0378">Hydrolase</keyword>
<feature type="active site" description="Charge relay system" evidence="5">
    <location>
        <position position="455"/>
    </location>
</feature>
<feature type="active site" description="Charge relay system" evidence="5">
    <location>
        <position position="255"/>
    </location>
</feature>
<feature type="signal peptide" evidence="7">
    <location>
        <begin position="1"/>
        <end position="36"/>
    </location>
</feature>
<dbReference type="Gene3D" id="3.40.50.200">
    <property type="entry name" value="Peptidase S8/S53 domain"/>
    <property type="match status" value="1"/>
</dbReference>
<proteinExistence type="inferred from homology"/>
<dbReference type="RefSeq" id="WP_087147640.1">
    <property type="nucleotide sequence ID" value="NZ_FUKJ01000305.1"/>
</dbReference>
<dbReference type="GO" id="GO:0004252">
    <property type="term" value="F:serine-type endopeptidase activity"/>
    <property type="evidence" value="ECO:0007669"/>
    <property type="project" value="UniProtKB-UniRule"/>
</dbReference>
<comment type="similarity">
    <text evidence="1 5 6">Belongs to the peptidase S8 family.</text>
</comment>
<evidence type="ECO:0000259" key="8">
    <source>
        <dbReference type="Pfam" id="PF00082"/>
    </source>
</evidence>
<dbReference type="Proteomes" id="UP000195442">
    <property type="component" value="Unassembled WGS sequence"/>
</dbReference>
<evidence type="ECO:0000256" key="3">
    <source>
        <dbReference type="ARBA" id="ARBA00022801"/>
    </source>
</evidence>
<dbReference type="SUPFAM" id="SSF52743">
    <property type="entry name" value="Subtilisin-like"/>
    <property type="match status" value="1"/>
</dbReference>
<feature type="domain" description="Peptidase S8/S53" evidence="8">
    <location>
        <begin position="188"/>
        <end position="488"/>
    </location>
</feature>